<gene>
    <name evidence="1" type="ORF">FHS68_004674</name>
</gene>
<accession>A0ABX0UUK7</accession>
<evidence type="ECO:0000313" key="2">
    <source>
        <dbReference type="Proteomes" id="UP001179181"/>
    </source>
</evidence>
<name>A0ABX0UUK7_9BACT</name>
<reference evidence="1 2" key="1">
    <citation type="submission" date="2020-03" db="EMBL/GenBank/DDBJ databases">
        <title>Genomic Encyclopedia of Type Strains, Phase IV (KMG-IV): sequencing the most valuable type-strain genomes for metagenomic binning, comparative biology and taxonomic classification.</title>
        <authorList>
            <person name="Goeker M."/>
        </authorList>
    </citation>
    <scope>NUCLEOTIDE SEQUENCE [LARGE SCALE GENOMIC DNA]</scope>
    <source>
        <strain evidence="1 2">DSM 102865</strain>
    </source>
</reference>
<evidence type="ECO:0000313" key="1">
    <source>
        <dbReference type="EMBL" id="NIJ55485.1"/>
    </source>
</evidence>
<organism evidence="1 2">
    <name type="scientific">Dyadobacter arcticus</name>
    <dbReference type="NCBI Taxonomy" id="1078754"/>
    <lineage>
        <taxon>Bacteria</taxon>
        <taxon>Pseudomonadati</taxon>
        <taxon>Bacteroidota</taxon>
        <taxon>Cytophagia</taxon>
        <taxon>Cytophagales</taxon>
        <taxon>Spirosomataceae</taxon>
        <taxon>Dyadobacter</taxon>
    </lineage>
</organism>
<comment type="caution">
    <text evidence="1">The sequence shown here is derived from an EMBL/GenBank/DDBJ whole genome shotgun (WGS) entry which is preliminary data.</text>
</comment>
<protein>
    <submittedName>
        <fullName evidence="1">Uncharacterized protein</fullName>
    </submittedName>
</protein>
<keyword evidence="2" id="KW-1185">Reference proteome</keyword>
<proteinExistence type="predicted"/>
<dbReference type="RefSeq" id="WP_167275375.1">
    <property type="nucleotide sequence ID" value="NZ_JAASQJ010000005.1"/>
</dbReference>
<dbReference type="EMBL" id="JAASQJ010000005">
    <property type="protein sequence ID" value="NIJ55485.1"/>
    <property type="molecule type" value="Genomic_DNA"/>
</dbReference>
<sequence>MKASFEVDVPVAGERKFTMDISRRLPASRIPRMKVKQIDLTLAESVDWVA</sequence>
<dbReference type="Proteomes" id="UP001179181">
    <property type="component" value="Unassembled WGS sequence"/>
</dbReference>